<evidence type="ECO:0000313" key="1">
    <source>
        <dbReference type="EnsemblMetazoa" id="Aqu2.1.22978_001"/>
    </source>
</evidence>
<protein>
    <submittedName>
        <fullName evidence="1">Uncharacterized protein</fullName>
    </submittedName>
</protein>
<accession>A0A1X7U5P8</accession>
<name>A0A1X7U5P8_AMPQE</name>
<organism evidence="1">
    <name type="scientific">Amphimedon queenslandica</name>
    <name type="common">Sponge</name>
    <dbReference type="NCBI Taxonomy" id="400682"/>
    <lineage>
        <taxon>Eukaryota</taxon>
        <taxon>Metazoa</taxon>
        <taxon>Porifera</taxon>
        <taxon>Demospongiae</taxon>
        <taxon>Heteroscleromorpha</taxon>
        <taxon>Haplosclerida</taxon>
        <taxon>Niphatidae</taxon>
        <taxon>Amphimedon</taxon>
    </lineage>
</organism>
<dbReference type="EnsemblMetazoa" id="Aqu2.1.22978_001">
    <property type="protein sequence ID" value="Aqu2.1.22978_001"/>
    <property type="gene ID" value="Aqu2.1.22978"/>
</dbReference>
<dbReference type="AlphaFoldDB" id="A0A1X7U5P8"/>
<sequence length="137" mass="15535">MADDLKRRNKFDTPPIPASLQYLVEDEDNDNNVDDEDEIVDELEKEVESNEQCQEVESTFNEDITKLQSINVIDSEVVKHAKSKAKKIAISSVGIPLYTKDEAAQGSIFVKVEAHGKEVLIRKRTAVWLFNDRACIK</sequence>
<dbReference type="InParanoid" id="A0A1X7U5P8"/>
<proteinExistence type="predicted"/>
<reference evidence="1" key="1">
    <citation type="submission" date="2017-05" db="UniProtKB">
        <authorList>
            <consortium name="EnsemblMetazoa"/>
        </authorList>
    </citation>
    <scope>IDENTIFICATION</scope>
</reference>